<comment type="caution">
    <text evidence="4">The sequence shown here is derived from an EMBL/GenBank/DDBJ whole genome shotgun (WGS) entry which is preliminary data.</text>
</comment>
<accession>A0A8J7LRW1</accession>
<organism evidence="4 5">
    <name type="scientific">Sedimentitalea arenosa</name>
    <dbReference type="NCBI Taxonomy" id="2798803"/>
    <lineage>
        <taxon>Bacteria</taxon>
        <taxon>Pseudomonadati</taxon>
        <taxon>Pseudomonadota</taxon>
        <taxon>Alphaproteobacteria</taxon>
        <taxon>Rhodobacterales</taxon>
        <taxon>Paracoccaceae</taxon>
        <taxon>Sedimentitalea</taxon>
    </lineage>
</organism>
<dbReference type="PANTHER" id="PTHR47690:SF1">
    <property type="entry name" value="GLUCOKINASE"/>
    <property type="match status" value="1"/>
</dbReference>
<dbReference type="Pfam" id="PF02685">
    <property type="entry name" value="Glucokinase"/>
    <property type="match status" value="1"/>
</dbReference>
<protein>
    <submittedName>
        <fullName evidence="4">Glucokinase</fullName>
    </submittedName>
</protein>
<keyword evidence="1" id="KW-0808">Transferase</keyword>
<dbReference type="GO" id="GO:0005829">
    <property type="term" value="C:cytosol"/>
    <property type="evidence" value="ECO:0007669"/>
    <property type="project" value="TreeGrafter"/>
</dbReference>
<reference evidence="4" key="1">
    <citation type="submission" date="2020-12" db="EMBL/GenBank/DDBJ databases">
        <title>Sedimentitalea sp. nov., isolated from sand in Incheon.</title>
        <authorList>
            <person name="Kim W."/>
        </authorList>
    </citation>
    <scope>NUCLEOTIDE SEQUENCE</scope>
    <source>
        <strain evidence="4">CAU 1593</strain>
    </source>
</reference>
<evidence type="ECO:0000256" key="3">
    <source>
        <dbReference type="RuleBase" id="RU004046"/>
    </source>
</evidence>
<dbReference type="GO" id="GO:0005536">
    <property type="term" value="F:D-glucose binding"/>
    <property type="evidence" value="ECO:0007669"/>
    <property type="project" value="InterPro"/>
</dbReference>
<dbReference type="InterPro" id="IPR050201">
    <property type="entry name" value="Bacterial_glucokinase"/>
</dbReference>
<keyword evidence="5" id="KW-1185">Reference proteome</keyword>
<evidence type="ECO:0000313" key="4">
    <source>
        <dbReference type="EMBL" id="MBJ6371319.1"/>
    </source>
</evidence>
<dbReference type="Gene3D" id="3.30.420.40">
    <property type="match status" value="1"/>
</dbReference>
<proteinExistence type="inferred from homology"/>
<evidence type="ECO:0000313" key="5">
    <source>
        <dbReference type="Proteomes" id="UP000619079"/>
    </source>
</evidence>
<dbReference type="InterPro" id="IPR043129">
    <property type="entry name" value="ATPase_NBD"/>
</dbReference>
<comment type="similarity">
    <text evidence="3">Belongs to the bacterial glucokinase family.</text>
</comment>
<dbReference type="CDD" id="cd24008">
    <property type="entry name" value="ASKHA_NBD_GLK"/>
    <property type="match status" value="1"/>
</dbReference>
<gene>
    <name evidence="4" type="ORF">JF290_07245</name>
</gene>
<dbReference type="EMBL" id="JAELVR010000004">
    <property type="protein sequence ID" value="MBJ6371319.1"/>
    <property type="molecule type" value="Genomic_DNA"/>
</dbReference>
<dbReference type="RefSeq" id="WP_199024174.1">
    <property type="nucleotide sequence ID" value="NZ_JAELVR010000004.1"/>
</dbReference>
<dbReference type="GO" id="GO:0004340">
    <property type="term" value="F:glucokinase activity"/>
    <property type="evidence" value="ECO:0007669"/>
    <property type="project" value="InterPro"/>
</dbReference>
<dbReference type="GO" id="GO:0005524">
    <property type="term" value="F:ATP binding"/>
    <property type="evidence" value="ECO:0007669"/>
    <property type="project" value="InterPro"/>
</dbReference>
<keyword evidence="2" id="KW-0418">Kinase</keyword>
<sequence length="324" mass="33688">MTPAEGRFLVADVGGTNTRIACFDPSRDLGRIARFANDDFDRFASVLDRFVATNGLANLAGCAIAVAGPVRPQSARLTNRDWQFSPTGIAPHLPGVLPESVFLLNDLAALGHALPSLDAGQVEDVRAPSGDDPANDQALVAGVGTGFNVCLVKGADTVLEAELGHASLPVVLADLLHAEIGTASRQFVTYEALFSGRGLSHLFRILSGGGTMGGNAVLAAFEAGDNEAATRTVELAARLLGVLSRELVYQYLPFAGIHFAGGAARGILTSRARDAFLSALDAPGLLSDRLGDVPIRVITDDAAALGGAARVLVQRLEAATRRAQ</sequence>
<dbReference type="AlphaFoldDB" id="A0A8J7LRW1"/>
<dbReference type="SUPFAM" id="SSF53067">
    <property type="entry name" value="Actin-like ATPase domain"/>
    <property type="match status" value="1"/>
</dbReference>
<dbReference type="PANTHER" id="PTHR47690">
    <property type="entry name" value="GLUCOKINASE"/>
    <property type="match status" value="1"/>
</dbReference>
<evidence type="ECO:0000256" key="1">
    <source>
        <dbReference type="ARBA" id="ARBA00022679"/>
    </source>
</evidence>
<name>A0A8J7LRW1_9RHOB</name>
<dbReference type="Proteomes" id="UP000619079">
    <property type="component" value="Unassembled WGS sequence"/>
</dbReference>
<dbReference type="InterPro" id="IPR003836">
    <property type="entry name" value="Glucokinase"/>
</dbReference>
<evidence type="ECO:0000256" key="2">
    <source>
        <dbReference type="ARBA" id="ARBA00022777"/>
    </source>
</evidence>
<dbReference type="Gene3D" id="3.40.367.20">
    <property type="match status" value="1"/>
</dbReference>
<dbReference type="GO" id="GO:0006096">
    <property type="term" value="P:glycolytic process"/>
    <property type="evidence" value="ECO:0007669"/>
    <property type="project" value="InterPro"/>
</dbReference>